<name>A0AAV1P1C0_SCOSC</name>
<organism evidence="1 2">
    <name type="scientific">Scomber scombrus</name>
    <name type="common">Atlantic mackerel</name>
    <name type="synonym">Scomber vernalis</name>
    <dbReference type="NCBI Taxonomy" id="13677"/>
    <lineage>
        <taxon>Eukaryota</taxon>
        <taxon>Metazoa</taxon>
        <taxon>Chordata</taxon>
        <taxon>Craniata</taxon>
        <taxon>Vertebrata</taxon>
        <taxon>Euteleostomi</taxon>
        <taxon>Actinopterygii</taxon>
        <taxon>Neopterygii</taxon>
        <taxon>Teleostei</taxon>
        <taxon>Neoteleostei</taxon>
        <taxon>Acanthomorphata</taxon>
        <taxon>Pelagiaria</taxon>
        <taxon>Scombriformes</taxon>
        <taxon>Scombridae</taxon>
        <taxon>Scomber</taxon>
    </lineage>
</organism>
<evidence type="ECO:0000313" key="2">
    <source>
        <dbReference type="Proteomes" id="UP001314229"/>
    </source>
</evidence>
<gene>
    <name evidence="1" type="ORF">FSCOSCO3_A008732</name>
</gene>
<protein>
    <submittedName>
        <fullName evidence="1">Uncharacterized protein</fullName>
    </submittedName>
</protein>
<dbReference type="EMBL" id="CAWUFR010000074">
    <property type="protein sequence ID" value="CAK6964547.1"/>
    <property type="molecule type" value="Genomic_DNA"/>
</dbReference>
<dbReference type="Proteomes" id="UP001314229">
    <property type="component" value="Unassembled WGS sequence"/>
</dbReference>
<keyword evidence="2" id="KW-1185">Reference proteome</keyword>
<accession>A0AAV1P1C0</accession>
<sequence>MQIPNVLRGENNNSMGAALATLAPSMDAPSATQKHRGLSRQTVPPKYSTLRDPLLVLFGLDIAENVNPVLMNSTGCMVDFLVEW</sequence>
<proteinExistence type="predicted"/>
<comment type="caution">
    <text evidence="1">The sequence shown here is derived from an EMBL/GenBank/DDBJ whole genome shotgun (WGS) entry which is preliminary data.</text>
</comment>
<dbReference type="AlphaFoldDB" id="A0AAV1P1C0"/>
<evidence type="ECO:0000313" key="1">
    <source>
        <dbReference type="EMBL" id="CAK6964547.1"/>
    </source>
</evidence>
<reference evidence="1 2" key="1">
    <citation type="submission" date="2024-01" db="EMBL/GenBank/DDBJ databases">
        <authorList>
            <person name="Alioto T."/>
            <person name="Alioto T."/>
            <person name="Gomez Garrido J."/>
        </authorList>
    </citation>
    <scope>NUCLEOTIDE SEQUENCE [LARGE SCALE GENOMIC DNA]</scope>
</reference>